<comment type="subcellular location">
    <subcellularLocation>
        <location evidence="10">Cell inner membrane</location>
    </subcellularLocation>
    <subcellularLocation>
        <location evidence="2">Cell membrane</location>
        <topology evidence="2">Single-pass membrane protein</topology>
    </subcellularLocation>
</comment>
<accession>A0A2P7R2Y0</accession>
<proteinExistence type="inferred from homology"/>
<dbReference type="PANTHER" id="PTHR35091">
    <property type="entry name" value="FLAGELLAR PROTEIN FLIL"/>
    <property type="match status" value="1"/>
</dbReference>
<keyword evidence="5 10" id="KW-0145">Chemotaxis</keyword>
<evidence type="ECO:0000256" key="10">
    <source>
        <dbReference type="RuleBase" id="RU364125"/>
    </source>
</evidence>
<evidence type="ECO:0000256" key="4">
    <source>
        <dbReference type="ARBA" id="ARBA00022475"/>
    </source>
</evidence>
<dbReference type="OrthoDB" id="5829285at2"/>
<keyword evidence="12" id="KW-1185">Reference proteome</keyword>
<sequence>MALGARRKDNNELVMPRKPMWKRLSTWLSLLGLIVLLGGAGAGWWYFAGQQPQAPAVAEVADNQALYVGMSKPFIFSVRGDNRDRLVQVEVELLVRGEADEAEAKRHLPLLESALLTVLSSQTAASFLTADNKNVVREEARDALNLALTDVVGRALVERVLFTSVVVQ</sequence>
<evidence type="ECO:0000256" key="8">
    <source>
        <dbReference type="ARBA" id="ARBA00022989"/>
    </source>
</evidence>
<keyword evidence="9 10" id="KW-0472">Membrane</keyword>
<keyword evidence="6" id="KW-0812">Transmembrane</keyword>
<comment type="similarity">
    <text evidence="3 10">Belongs to the FliL family.</text>
</comment>
<dbReference type="InterPro" id="IPR005503">
    <property type="entry name" value="FliL"/>
</dbReference>
<dbReference type="GO" id="GO:0009425">
    <property type="term" value="C:bacterial-type flagellum basal body"/>
    <property type="evidence" value="ECO:0007669"/>
    <property type="project" value="InterPro"/>
</dbReference>
<keyword evidence="4" id="KW-1003">Cell membrane</keyword>
<dbReference type="EMBL" id="PXYH01000007">
    <property type="protein sequence ID" value="PSJ44587.1"/>
    <property type="molecule type" value="Genomic_DNA"/>
</dbReference>
<keyword evidence="11" id="KW-0966">Cell projection</keyword>
<evidence type="ECO:0000256" key="3">
    <source>
        <dbReference type="ARBA" id="ARBA00008281"/>
    </source>
</evidence>
<evidence type="ECO:0000256" key="6">
    <source>
        <dbReference type="ARBA" id="ARBA00022692"/>
    </source>
</evidence>
<evidence type="ECO:0000313" key="12">
    <source>
        <dbReference type="Proteomes" id="UP000242181"/>
    </source>
</evidence>
<dbReference type="Pfam" id="PF03748">
    <property type="entry name" value="FliL"/>
    <property type="match status" value="1"/>
</dbReference>
<evidence type="ECO:0000256" key="5">
    <source>
        <dbReference type="ARBA" id="ARBA00022500"/>
    </source>
</evidence>
<keyword evidence="8" id="KW-1133">Transmembrane helix</keyword>
<dbReference type="PANTHER" id="PTHR35091:SF2">
    <property type="entry name" value="FLAGELLAR PROTEIN FLIL"/>
    <property type="match status" value="1"/>
</dbReference>
<keyword evidence="11" id="KW-0282">Flagellum</keyword>
<keyword evidence="7 10" id="KW-0283">Flagellar rotation</keyword>
<organism evidence="11 12">
    <name type="scientific">Zobellella taiwanensis</name>
    <dbReference type="NCBI Taxonomy" id="347535"/>
    <lineage>
        <taxon>Bacteria</taxon>
        <taxon>Pseudomonadati</taxon>
        <taxon>Pseudomonadota</taxon>
        <taxon>Gammaproteobacteria</taxon>
        <taxon>Aeromonadales</taxon>
        <taxon>Aeromonadaceae</taxon>
        <taxon>Zobellella</taxon>
    </lineage>
</organism>
<comment type="function">
    <text evidence="1 10">Controls the rotational direction of flagella during chemotaxis.</text>
</comment>
<evidence type="ECO:0000256" key="2">
    <source>
        <dbReference type="ARBA" id="ARBA00004162"/>
    </source>
</evidence>
<dbReference type="GO" id="GO:0005886">
    <property type="term" value="C:plasma membrane"/>
    <property type="evidence" value="ECO:0007669"/>
    <property type="project" value="UniProtKB-SubCell"/>
</dbReference>
<dbReference type="Proteomes" id="UP000242181">
    <property type="component" value="Unassembled WGS sequence"/>
</dbReference>
<name>A0A2P7R2Y0_9GAMM</name>
<gene>
    <name evidence="11" type="ORF">C7I36_06720</name>
</gene>
<dbReference type="GO" id="GO:0071978">
    <property type="term" value="P:bacterial-type flagellum-dependent swarming motility"/>
    <property type="evidence" value="ECO:0007669"/>
    <property type="project" value="TreeGrafter"/>
</dbReference>
<dbReference type="AlphaFoldDB" id="A0A2P7R2Y0"/>
<evidence type="ECO:0000313" key="11">
    <source>
        <dbReference type="EMBL" id="PSJ44587.1"/>
    </source>
</evidence>
<keyword evidence="11" id="KW-0969">Cilium</keyword>
<dbReference type="GO" id="GO:0006935">
    <property type="term" value="P:chemotaxis"/>
    <property type="evidence" value="ECO:0007669"/>
    <property type="project" value="UniProtKB-KW"/>
</dbReference>
<comment type="caution">
    <text evidence="11">The sequence shown here is derived from an EMBL/GenBank/DDBJ whole genome shotgun (WGS) entry which is preliminary data.</text>
</comment>
<evidence type="ECO:0000256" key="1">
    <source>
        <dbReference type="ARBA" id="ARBA00002254"/>
    </source>
</evidence>
<reference evidence="11 12" key="1">
    <citation type="submission" date="2018-03" db="EMBL/GenBank/DDBJ databases">
        <title>The draft genome of Zobellella taiwanensis JCM 13381.</title>
        <authorList>
            <person name="Liu L."/>
            <person name="Li L."/>
            <person name="Wang T."/>
            <person name="Zhang X."/>
            <person name="Liang L."/>
        </authorList>
    </citation>
    <scope>NUCLEOTIDE SEQUENCE [LARGE SCALE GENOMIC DNA]</scope>
    <source>
        <strain evidence="11 12">JCM 13381</strain>
    </source>
</reference>
<evidence type="ECO:0000256" key="7">
    <source>
        <dbReference type="ARBA" id="ARBA00022779"/>
    </source>
</evidence>
<evidence type="ECO:0000256" key="9">
    <source>
        <dbReference type="ARBA" id="ARBA00023136"/>
    </source>
</evidence>
<protein>
    <recommendedName>
        <fullName evidence="10">Flagellar protein FliL</fullName>
    </recommendedName>
</protein>
<keyword evidence="10" id="KW-0997">Cell inner membrane</keyword>